<evidence type="ECO:0000256" key="5">
    <source>
        <dbReference type="ARBA" id="ARBA00022606"/>
    </source>
</evidence>
<keyword evidence="11" id="KW-0675">Receptor</keyword>
<feature type="domain" description="Response regulatory" evidence="14">
    <location>
        <begin position="739"/>
        <end position="850"/>
    </location>
</feature>
<dbReference type="Pfam" id="PF07536">
    <property type="entry name" value="HWE_HK"/>
    <property type="match status" value="1"/>
</dbReference>
<feature type="domain" description="Phytochrome chromophore attachment site" evidence="13">
    <location>
        <begin position="147"/>
        <end position="308"/>
    </location>
</feature>
<dbReference type="SUPFAM" id="SSF55785">
    <property type="entry name" value="PYP-like sensor domain (PAS domain)"/>
    <property type="match status" value="1"/>
</dbReference>
<keyword evidence="6" id="KW-0808">Transferase</keyword>
<dbReference type="SMART" id="SM00911">
    <property type="entry name" value="HWE_HK"/>
    <property type="match status" value="1"/>
</dbReference>
<evidence type="ECO:0000259" key="13">
    <source>
        <dbReference type="PROSITE" id="PS50046"/>
    </source>
</evidence>
<evidence type="ECO:0000256" key="9">
    <source>
        <dbReference type="ARBA" id="ARBA00022840"/>
    </source>
</evidence>
<dbReference type="InterPro" id="IPR029016">
    <property type="entry name" value="GAF-like_dom_sf"/>
</dbReference>
<dbReference type="RefSeq" id="WP_301591976.1">
    <property type="nucleotide sequence ID" value="NZ_JAPFQI010000021.1"/>
</dbReference>
<dbReference type="Pfam" id="PF00360">
    <property type="entry name" value="PHY"/>
    <property type="match status" value="1"/>
</dbReference>
<dbReference type="InterPro" id="IPR013515">
    <property type="entry name" value="Phytochrome_cen-reg"/>
</dbReference>
<comment type="caution">
    <text evidence="15">The sequence shown here is derived from an EMBL/GenBank/DDBJ whole genome shotgun (WGS) entry which is preliminary data.</text>
</comment>
<keyword evidence="7" id="KW-0547">Nucleotide-binding</keyword>
<evidence type="ECO:0000256" key="8">
    <source>
        <dbReference type="ARBA" id="ARBA00022777"/>
    </source>
</evidence>
<dbReference type="SMART" id="SM00065">
    <property type="entry name" value="GAF"/>
    <property type="match status" value="1"/>
</dbReference>
<evidence type="ECO:0000259" key="14">
    <source>
        <dbReference type="PROSITE" id="PS50110"/>
    </source>
</evidence>
<evidence type="ECO:0000256" key="12">
    <source>
        <dbReference type="PROSITE-ProRule" id="PRU00169"/>
    </source>
</evidence>
<evidence type="ECO:0000256" key="1">
    <source>
        <dbReference type="ARBA" id="ARBA00000085"/>
    </source>
</evidence>
<dbReference type="Gene3D" id="3.30.450.40">
    <property type="match status" value="1"/>
</dbReference>
<evidence type="ECO:0000313" key="15">
    <source>
        <dbReference type="EMBL" id="MCW8087770.1"/>
    </source>
</evidence>
<dbReference type="Gene3D" id="3.30.450.270">
    <property type="match status" value="1"/>
</dbReference>
<evidence type="ECO:0000256" key="4">
    <source>
        <dbReference type="ARBA" id="ARBA00022553"/>
    </source>
</evidence>
<dbReference type="Gene3D" id="3.30.450.20">
    <property type="entry name" value="PAS domain"/>
    <property type="match status" value="1"/>
</dbReference>
<dbReference type="InterPro" id="IPR035965">
    <property type="entry name" value="PAS-like_dom_sf"/>
</dbReference>
<gene>
    <name evidence="15" type="ORF">OF850_19360</name>
</gene>
<keyword evidence="16" id="KW-1185">Reference proteome</keyword>
<dbReference type="EC" id="2.7.13.3" evidence="2"/>
<dbReference type="InterPro" id="IPR013654">
    <property type="entry name" value="PAS_2"/>
</dbReference>
<organism evidence="15 16">
    <name type="scientific">Sabulicella glaciei</name>
    <dbReference type="NCBI Taxonomy" id="2984948"/>
    <lineage>
        <taxon>Bacteria</taxon>
        <taxon>Pseudomonadati</taxon>
        <taxon>Pseudomonadota</taxon>
        <taxon>Alphaproteobacteria</taxon>
        <taxon>Acetobacterales</taxon>
        <taxon>Acetobacteraceae</taxon>
        <taxon>Sabulicella</taxon>
    </lineage>
</organism>
<evidence type="ECO:0000256" key="10">
    <source>
        <dbReference type="ARBA" id="ARBA00022991"/>
    </source>
</evidence>
<dbReference type="EMBL" id="JAPFQI010000021">
    <property type="protein sequence ID" value="MCW8087770.1"/>
    <property type="molecule type" value="Genomic_DNA"/>
</dbReference>
<keyword evidence="8" id="KW-0418">Kinase</keyword>
<proteinExistence type="predicted"/>
<dbReference type="PROSITE" id="PS50110">
    <property type="entry name" value="RESPONSE_REGULATORY"/>
    <property type="match status" value="1"/>
</dbReference>
<dbReference type="Gene3D" id="3.40.50.2300">
    <property type="match status" value="1"/>
</dbReference>
<dbReference type="InterPro" id="IPR001789">
    <property type="entry name" value="Sig_transdc_resp-reg_receiver"/>
</dbReference>
<dbReference type="SMART" id="SM00448">
    <property type="entry name" value="REC"/>
    <property type="match status" value="1"/>
</dbReference>
<name>A0ABT3P088_9PROT</name>
<feature type="modified residue" description="4-aspartylphosphate" evidence="12">
    <location>
        <position position="789"/>
    </location>
</feature>
<dbReference type="Pfam" id="PF08446">
    <property type="entry name" value="PAS_2"/>
    <property type="match status" value="1"/>
</dbReference>
<evidence type="ECO:0000256" key="2">
    <source>
        <dbReference type="ARBA" id="ARBA00012438"/>
    </source>
</evidence>
<dbReference type="InterPro" id="IPR011006">
    <property type="entry name" value="CheY-like_superfamily"/>
</dbReference>
<reference evidence="15 16" key="1">
    <citation type="submission" date="2022-10" db="EMBL/GenBank/DDBJ databases">
        <title>Roseococcus glaciei nov., sp. nov., isolated from glacier.</title>
        <authorList>
            <person name="Liu Q."/>
            <person name="Xin Y.-H."/>
        </authorList>
    </citation>
    <scope>NUCLEOTIDE SEQUENCE [LARGE SCALE GENOMIC DNA]</scope>
    <source>
        <strain evidence="15 16">MDT2-1-1</strain>
    </source>
</reference>
<dbReference type="InterPro" id="IPR011102">
    <property type="entry name" value="Sig_transdc_His_kinase_HWE"/>
</dbReference>
<dbReference type="InterPro" id="IPR001294">
    <property type="entry name" value="Phytochrome"/>
</dbReference>
<dbReference type="PRINTS" id="PR01033">
    <property type="entry name" value="PHYTOCHROME"/>
</dbReference>
<dbReference type="Pfam" id="PF00072">
    <property type="entry name" value="Response_reg"/>
    <property type="match status" value="1"/>
</dbReference>
<dbReference type="Proteomes" id="UP001526430">
    <property type="component" value="Unassembled WGS sequence"/>
</dbReference>
<dbReference type="SUPFAM" id="SSF52172">
    <property type="entry name" value="CheY-like"/>
    <property type="match status" value="1"/>
</dbReference>
<dbReference type="SUPFAM" id="SSF55874">
    <property type="entry name" value="ATPase domain of HSP90 chaperone/DNA topoisomerase II/histidine kinase"/>
    <property type="match status" value="1"/>
</dbReference>
<dbReference type="InterPro" id="IPR016132">
    <property type="entry name" value="Phyto_chromo_attachment"/>
</dbReference>
<dbReference type="PIRSF" id="PIRSF036397">
    <property type="entry name" value="Bactrphtchrm_rec"/>
    <property type="match status" value="1"/>
</dbReference>
<dbReference type="Gene3D" id="3.30.565.10">
    <property type="entry name" value="Histidine kinase-like ATPase, C-terminal domain"/>
    <property type="match status" value="1"/>
</dbReference>
<dbReference type="Pfam" id="PF01590">
    <property type="entry name" value="GAF"/>
    <property type="match status" value="1"/>
</dbReference>
<keyword evidence="5" id="KW-0716">Sensory transduction</keyword>
<evidence type="ECO:0000256" key="3">
    <source>
        <dbReference type="ARBA" id="ARBA00022543"/>
    </source>
</evidence>
<comment type="catalytic activity">
    <reaction evidence="1">
        <text>ATP + protein L-histidine = ADP + protein N-phospho-L-histidine.</text>
        <dbReference type="EC" id="2.7.13.3"/>
    </reaction>
</comment>
<dbReference type="InterPro" id="IPR043150">
    <property type="entry name" value="Phytochrome_PHY_sf"/>
</dbReference>
<dbReference type="PANTHER" id="PTHR41523:SF8">
    <property type="entry name" value="ETHYLENE RESPONSE SENSOR PROTEIN"/>
    <property type="match status" value="1"/>
</dbReference>
<keyword evidence="3" id="KW-0600">Photoreceptor protein</keyword>
<sequence>MRETGPGAPNQTDLSACDREPIHLLGGIQPFGFLLAISPDWEIRRASANAAEWTGIAPEALIGTEARDILDGEAVHEIRSRLQMLMGTAHVESLFGLHAFPGRAPVDVAVHMAADGFVLEFERHAPEDAGAAAAVRDAIGRLQNIADYPALCRSVTRHLRALSGFDRVMMYRFDEDGSGEVVAEAARAGLGSFLGQRFPASDIPRQARALYERNTIRVIADATALPVPIVPALDASGLPLDLSMSVGRAVSPVHLEYLRNMGVAASLSVSILRQGRLWGLLACHNLKPCTLSLAKRSAIDFLGQMLSWLLESREREAGRAAERVAYETHARLADALLSRGSGLAGLADHLAPLRAQMEADGLALCLGGRVTADGDVPSQEALHSLITLLETRSEGRVLAMDSLGAIHPPAIAFAAIGSGMLAVPLPRSPRDWILFFRKEAARKVTWAGRPAKALEPSADGLRLSPRKSFEAWEETVRGRSVPWGLTETTLAESLRVTLLEVALRLADRAERAFHAAQDRQELLIAELNHRVRNILSLTRGIVAQSRGGADSVAEFSRIVSQRIQALSRAHDQINDGSGESVSLRSMILREAEAYLGVSRERLIIEGGDVTVEPGAVATLALVLHEMITNAAKYGALLGSHGLIRITIGRDALGALVLDWTESGGPPVQAPSRRGFGSTIIERTIPHELNGTADLDYRPDGLVARFTLPAQHLRDGTGEGTPQPLPAAAPAASGAGLPDTVLLVEDNLIIALETEDLLMNLGARSVETAASAEGAFRLLQELRPDLAILDFNLGRGNSVPVAERLQAMGVPFVFATGYGEASFISDAMENVPVLQKPFEADSLLAAFARLGTPTTARP</sequence>
<dbReference type="PANTHER" id="PTHR41523">
    <property type="entry name" value="TWO-COMPONENT SYSTEM SENSOR PROTEIN"/>
    <property type="match status" value="1"/>
</dbReference>
<evidence type="ECO:0000256" key="11">
    <source>
        <dbReference type="ARBA" id="ARBA00023170"/>
    </source>
</evidence>
<dbReference type="SUPFAM" id="SSF55781">
    <property type="entry name" value="GAF domain-like"/>
    <property type="match status" value="2"/>
</dbReference>
<keyword evidence="4 12" id="KW-0597">Phosphoprotein</keyword>
<keyword evidence="10" id="KW-0157">Chromophore</keyword>
<accession>A0ABT3P088</accession>
<keyword evidence="9" id="KW-0067">ATP-binding</keyword>
<dbReference type="InterPro" id="IPR003018">
    <property type="entry name" value="GAF"/>
</dbReference>
<protein>
    <recommendedName>
        <fullName evidence="2">histidine kinase</fullName>
        <ecNumber evidence="2">2.7.13.3</ecNumber>
    </recommendedName>
</protein>
<evidence type="ECO:0000256" key="7">
    <source>
        <dbReference type="ARBA" id="ARBA00022741"/>
    </source>
</evidence>
<dbReference type="InterPro" id="IPR009219">
    <property type="entry name" value="Bactrphtchr_CheY"/>
</dbReference>
<dbReference type="InterPro" id="IPR036890">
    <property type="entry name" value="HATPase_C_sf"/>
</dbReference>
<dbReference type="PROSITE" id="PS50046">
    <property type="entry name" value="PHYTOCHROME_2"/>
    <property type="match status" value="1"/>
</dbReference>
<evidence type="ECO:0000256" key="6">
    <source>
        <dbReference type="ARBA" id="ARBA00022679"/>
    </source>
</evidence>
<evidence type="ECO:0000313" key="16">
    <source>
        <dbReference type="Proteomes" id="UP001526430"/>
    </source>
</evidence>